<accession>A0A1H2ABV3</accession>
<reference evidence="2 3" key="1">
    <citation type="submission" date="2016-10" db="EMBL/GenBank/DDBJ databases">
        <authorList>
            <person name="de Groot N.N."/>
        </authorList>
    </citation>
    <scope>NUCLEOTIDE SEQUENCE [LARGE SCALE GENOMIC DNA]</scope>
    <source>
        <strain evidence="2 3">DSM 21800</strain>
    </source>
</reference>
<proteinExistence type="predicted"/>
<dbReference type="STRING" id="630515.SAMN04489812_5815"/>
<dbReference type="InterPro" id="IPR017945">
    <property type="entry name" value="DHBP_synth_RibB-like_a/b_dom"/>
</dbReference>
<name>A0A1H2ABV3_9ACTN</name>
<dbReference type="Gene3D" id="3.90.870.10">
    <property type="entry name" value="DHBP synthase"/>
    <property type="match status" value="1"/>
</dbReference>
<protein>
    <submittedName>
        <fullName evidence="2">tRNA A37 threonylcarbamoyladenosine synthetase subunit TsaC/SUA5/YrdC</fullName>
    </submittedName>
</protein>
<organism evidence="2 3">
    <name type="scientific">Microlunatus soli</name>
    <dbReference type="NCBI Taxonomy" id="630515"/>
    <lineage>
        <taxon>Bacteria</taxon>
        <taxon>Bacillati</taxon>
        <taxon>Actinomycetota</taxon>
        <taxon>Actinomycetes</taxon>
        <taxon>Propionibacteriales</taxon>
        <taxon>Propionibacteriaceae</taxon>
        <taxon>Microlunatus</taxon>
    </lineage>
</organism>
<keyword evidence="3" id="KW-1185">Reference proteome</keyword>
<dbReference type="SUPFAM" id="SSF55821">
    <property type="entry name" value="YrdC/RibB"/>
    <property type="match status" value="1"/>
</dbReference>
<dbReference type="GO" id="GO:0003725">
    <property type="term" value="F:double-stranded RNA binding"/>
    <property type="evidence" value="ECO:0007669"/>
    <property type="project" value="InterPro"/>
</dbReference>
<evidence type="ECO:0000313" key="3">
    <source>
        <dbReference type="Proteomes" id="UP000199103"/>
    </source>
</evidence>
<dbReference type="AlphaFoldDB" id="A0A1H2ABV3"/>
<dbReference type="PROSITE" id="PS51163">
    <property type="entry name" value="YRDC"/>
    <property type="match status" value="1"/>
</dbReference>
<dbReference type="Pfam" id="PF01300">
    <property type="entry name" value="Sua5_yciO_yrdC"/>
    <property type="match status" value="1"/>
</dbReference>
<evidence type="ECO:0000313" key="2">
    <source>
        <dbReference type="EMBL" id="SDT43364.1"/>
    </source>
</evidence>
<sequence>MRQVSTVAIDREEMTTAITLDAAGLDRIGGSLDSGAAVVLPMPLPLPYVVAGRDAGAVNRAKGRPADQPCGVAVADFDRVTPFLRLDQESLAFAHWLMTDQLINLLLPVGDDPPDWMAPSISAGRFAIMLGWLPAIRRLLDDRDHLYVSSANLTGGSVAVTAAAAEQTLGADTPVLDGDRLRQPRGESGSAAILSVESDGAVQLVRSGIQTVGRDDHRIFLDELRQAWSDRPHPPQNTRG</sequence>
<dbReference type="EMBL" id="LT629772">
    <property type="protein sequence ID" value="SDT43364.1"/>
    <property type="molecule type" value="Genomic_DNA"/>
</dbReference>
<dbReference type="InterPro" id="IPR006070">
    <property type="entry name" value="Sua5-like_dom"/>
</dbReference>
<gene>
    <name evidence="2" type="ORF">SAMN04489812_5815</name>
</gene>
<dbReference type="Proteomes" id="UP000199103">
    <property type="component" value="Chromosome I"/>
</dbReference>
<feature type="domain" description="YrdC-like" evidence="1">
    <location>
        <begin position="22"/>
        <end position="210"/>
    </location>
</feature>
<evidence type="ECO:0000259" key="1">
    <source>
        <dbReference type="PROSITE" id="PS51163"/>
    </source>
</evidence>